<dbReference type="InterPro" id="IPR017969">
    <property type="entry name" value="Heavy-metal-associated_CS"/>
</dbReference>
<keyword evidence="1" id="KW-0479">Metal-binding</keyword>
<dbReference type="Proteomes" id="UP000565724">
    <property type="component" value="Unassembled WGS sequence"/>
</dbReference>
<organism evidence="3 4">
    <name type="scientific">Cellulomonas humilata</name>
    <dbReference type="NCBI Taxonomy" id="144055"/>
    <lineage>
        <taxon>Bacteria</taxon>
        <taxon>Bacillati</taxon>
        <taxon>Actinomycetota</taxon>
        <taxon>Actinomycetes</taxon>
        <taxon>Micrococcales</taxon>
        <taxon>Cellulomonadaceae</taxon>
        <taxon>Cellulomonas</taxon>
    </lineage>
</organism>
<dbReference type="Gene3D" id="3.30.70.100">
    <property type="match status" value="1"/>
</dbReference>
<evidence type="ECO:0000313" key="4">
    <source>
        <dbReference type="Proteomes" id="UP000565724"/>
    </source>
</evidence>
<comment type="caution">
    <text evidence="3">The sequence shown here is derived from an EMBL/GenBank/DDBJ whole genome shotgun (WGS) entry which is preliminary data.</text>
</comment>
<sequence>MSTNTITTTFGVDGMTCGHCVSAVTSELSAVPSVKDVTVQLVVGGSSTVSVVSDTPLADDAIAAAVVEAGYAVTPRRSLL</sequence>
<dbReference type="PROSITE" id="PS01047">
    <property type="entry name" value="HMA_1"/>
    <property type="match status" value="1"/>
</dbReference>
<name>A0A7Y6A3U4_9CELL</name>
<proteinExistence type="predicted"/>
<dbReference type="InterPro" id="IPR036163">
    <property type="entry name" value="HMA_dom_sf"/>
</dbReference>
<dbReference type="AlphaFoldDB" id="A0A7Y6A3U4"/>
<dbReference type="Pfam" id="PF00403">
    <property type="entry name" value="HMA"/>
    <property type="match status" value="1"/>
</dbReference>
<dbReference type="GO" id="GO:0046872">
    <property type="term" value="F:metal ion binding"/>
    <property type="evidence" value="ECO:0007669"/>
    <property type="project" value="UniProtKB-KW"/>
</dbReference>
<dbReference type="InterPro" id="IPR006121">
    <property type="entry name" value="HMA_dom"/>
</dbReference>
<dbReference type="RefSeq" id="WP_175349158.1">
    <property type="nucleotide sequence ID" value="NZ_JABMCI010000070.1"/>
</dbReference>
<dbReference type="SUPFAM" id="SSF55008">
    <property type="entry name" value="HMA, heavy metal-associated domain"/>
    <property type="match status" value="1"/>
</dbReference>
<accession>A0A7Y6A3U4</accession>
<reference evidence="3 4" key="1">
    <citation type="submission" date="2020-05" db="EMBL/GenBank/DDBJ databases">
        <title>Genome Sequencing of Type Strains.</title>
        <authorList>
            <person name="Lemaire J.F."/>
            <person name="Inderbitzin P."/>
            <person name="Gregorio O.A."/>
            <person name="Collins S.B."/>
            <person name="Wespe N."/>
            <person name="Knight-Connoni V."/>
        </authorList>
    </citation>
    <scope>NUCLEOTIDE SEQUENCE [LARGE SCALE GENOMIC DNA]</scope>
    <source>
        <strain evidence="3 4">ATCC 25174</strain>
    </source>
</reference>
<dbReference type="EMBL" id="JABMCI010000070">
    <property type="protein sequence ID" value="NUU19259.1"/>
    <property type="molecule type" value="Genomic_DNA"/>
</dbReference>
<feature type="domain" description="HMA" evidence="2">
    <location>
        <begin position="6"/>
        <end position="74"/>
    </location>
</feature>
<gene>
    <name evidence="3" type="ORF">HP550_18575</name>
</gene>
<dbReference type="CDD" id="cd00371">
    <property type="entry name" value="HMA"/>
    <property type="match status" value="1"/>
</dbReference>
<keyword evidence="4" id="KW-1185">Reference proteome</keyword>
<evidence type="ECO:0000313" key="3">
    <source>
        <dbReference type="EMBL" id="NUU19259.1"/>
    </source>
</evidence>
<evidence type="ECO:0000259" key="2">
    <source>
        <dbReference type="PROSITE" id="PS50846"/>
    </source>
</evidence>
<dbReference type="PROSITE" id="PS50846">
    <property type="entry name" value="HMA_2"/>
    <property type="match status" value="1"/>
</dbReference>
<protein>
    <submittedName>
        <fullName evidence="3">Heavy-metal-associated domain-containing protein</fullName>
    </submittedName>
</protein>
<evidence type="ECO:0000256" key="1">
    <source>
        <dbReference type="ARBA" id="ARBA00022723"/>
    </source>
</evidence>